<evidence type="ECO:0000256" key="1">
    <source>
        <dbReference type="SAM" id="MobiDB-lite"/>
    </source>
</evidence>
<dbReference type="Proteomes" id="UP000319191">
    <property type="component" value="Unassembled WGS sequence"/>
</dbReference>
<feature type="compositionally biased region" description="Gly residues" evidence="1">
    <location>
        <begin position="1"/>
        <end position="25"/>
    </location>
</feature>
<reference evidence="2 3" key="1">
    <citation type="submission" date="2019-01" db="EMBL/GenBank/DDBJ databases">
        <title>Coherence of Microcystis species and biogeography revealed through population genomics.</title>
        <authorList>
            <person name="Perez-Carrascal O.M."/>
            <person name="Terrat Y."/>
            <person name="Giani A."/>
            <person name="Fortin N."/>
            <person name="Tromas N."/>
            <person name="Shapiro B.J."/>
        </authorList>
    </citation>
    <scope>NUCLEOTIDE SEQUENCE [LARGE SCALE GENOMIC DNA]</scope>
    <source>
        <strain evidence="2">Mn_MB_F_20050700_S1D</strain>
    </source>
</reference>
<accession>A0A552IPU9</accession>
<dbReference type="AlphaFoldDB" id="A0A552IPU9"/>
<evidence type="ECO:0000313" key="2">
    <source>
        <dbReference type="EMBL" id="TRU85511.1"/>
    </source>
</evidence>
<name>A0A552IPU9_9CHRO</name>
<sequence>MSQGLGKWGNGEVGEWGSGGMGKWGSGEIELKPQNLKPISRLPTPDSYLLTPQNENFVSHH</sequence>
<feature type="region of interest" description="Disordered" evidence="1">
    <location>
        <begin position="1"/>
        <end position="61"/>
    </location>
</feature>
<comment type="caution">
    <text evidence="2">The sequence shown here is derived from an EMBL/GenBank/DDBJ whole genome shotgun (WGS) entry which is preliminary data.</text>
</comment>
<gene>
    <name evidence="2" type="ORF">EWV54_16020</name>
</gene>
<feature type="compositionally biased region" description="Polar residues" evidence="1">
    <location>
        <begin position="50"/>
        <end position="61"/>
    </location>
</feature>
<dbReference type="EMBL" id="SFAV01000220">
    <property type="protein sequence ID" value="TRU85511.1"/>
    <property type="molecule type" value="Genomic_DNA"/>
</dbReference>
<evidence type="ECO:0000313" key="3">
    <source>
        <dbReference type="Proteomes" id="UP000319191"/>
    </source>
</evidence>
<organism evidence="2 3">
    <name type="scientific">Microcystis novacekii Mn_MB_F_20050700_S1D</name>
    <dbReference type="NCBI Taxonomy" id="2486266"/>
    <lineage>
        <taxon>Bacteria</taxon>
        <taxon>Bacillati</taxon>
        <taxon>Cyanobacteriota</taxon>
        <taxon>Cyanophyceae</taxon>
        <taxon>Oscillatoriophycideae</taxon>
        <taxon>Chroococcales</taxon>
        <taxon>Microcystaceae</taxon>
        <taxon>Microcystis</taxon>
    </lineage>
</organism>
<protein>
    <submittedName>
        <fullName evidence="2">Uncharacterized protein</fullName>
    </submittedName>
</protein>
<proteinExistence type="predicted"/>